<dbReference type="eggNOG" id="ENOG5034748">
    <property type="taxonomic scope" value="Bacteria"/>
</dbReference>
<dbReference type="InterPro" id="IPR012349">
    <property type="entry name" value="Split_barrel_FMN-bd"/>
</dbReference>
<name>E3JDM0_PSEI1</name>
<dbReference type="InParanoid" id="E3JDM0"/>
<dbReference type="HOGENOM" id="CLU_119016_2_0_11"/>
<accession>E3JDM0</accession>
<dbReference type="RefSeq" id="WP_013427897.1">
    <property type="nucleotide sequence ID" value="NC_014666.1"/>
</dbReference>
<sequence>MTSSTRPYVRRPWIARAVGDRLAPRFRPALVRRLSVPGRVTGRWRTTPVAVLDHGGASYLVAAFGVTDWALDLRASGRGRLTRADGRASFEIIATEVPVTERGPVLAAYRTSFGSAPGVAGAFRALPDPADHPTFRITP</sequence>
<reference evidence="1 2" key="1">
    <citation type="submission" date="2010-10" db="EMBL/GenBank/DDBJ databases">
        <title>Complete sequence of Frankia sp. EuI1c.</title>
        <authorList>
            <consortium name="US DOE Joint Genome Institute"/>
            <person name="Lucas S."/>
            <person name="Copeland A."/>
            <person name="Lapidus A."/>
            <person name="Cheng J.-F."/>
            <person name="Bruce D."/>
            <person name="Goodwin L."/>
            <person name="Pitluck S."/>
            <person name="Chertkov O."/>
            <person name="Detter J.C."/>
            <person name="Han C."/>
            <person name="Tapia R."/>
            <person name="Land M."/>
            <person name="Hauser L."/>
            <person name="Jeffries C."/>
            <person name="Kyrpides N."/>
            <person name="Ivanova N."/>
            <person name="Mikhailova N."/>
            <person name="Beauchemin N."/>
            <person name="Sen A."/>
            <person name="Sur S.A."/>
            <person name="Gtari M."/>
            <person name="Wall L."/>
            <person name="Tisa L."/>
            <person name="Woyke T."/>
        </authorList>
    </citation>
    <scope>NUCLEOTIDE SEQUENCE [LARGE SCALE GENOMIC DNA]</scope>
    <source>
        <strain evidence="2">DSM 45817 / CECT 9037 / EuI1c</strain>
    </source>
</reference>
<dbReference type="OrthoDB" id="5186446at2"/>
<evidence type="ECO:0000313" key="1">
    <source>
        <dbReference type="EMBL" id="ADP84786.1"/>
    </source>
</evidence>
<dbReference type="EMBL" id="CP002299">
    <property type="protein sequence ID" value="ADP84786.1"/>
    <property type="molecule type" value="Genomic_DNA"/>
</dbReference>
<evidence type="ECO:0000313" key="2">
    <source>
        <dbReference type="Proteomes" id="UP000002484"/>
    </source>
</evidence>
<dbReference type="Gene3D" id="2.30.110.10">
    <property type="entry name" value="Electron Transport, Fmn-binding Protein, Chain A"/>
    <property type="match status" value="1"/>
</dbReference>
<dbReference type="InterPro" id="IPR004378">
    <property type="entry name" value="F420H2_quin_Rdtase"/>
</dbReference>
<organism evidence="1 2">
    <name type="scientific">Pseudofrankia inefficax (strain DSM 45817 / CECT 9037 / DDB 130130 / EuI1c)</name>
    <name type="common">Frankia inefficax</name>
    <dbReference type="NCBI Taxonomy" id="298654"/>
    <lineage>
        <taxon>Bacteria</taxon>
        <taxon>Bacillati</taxon>
        <taxon>Actinomycetota</taxon>
        <taxon>Actinomycetes</taxon>
        <taxon>Frankiales</taxon>
        <taxon>Frankiaceae</taxon>
        <taxon>Pseudofrankia</taxon>
    </lineage>
</organism>
<proteinExistence type="predicted"/>
<dbReference type="KEGG" id="fri:FraEuI1c_6817"/>
<dbReference type="Pfam" id="PF04075">
    <property type="entry name" value="F420H2_quin_red"/>
    <property type="match status" value="1"/>
</dbReference>
<dbReference type="AlphaFoldDB" id="E3JDM0"/>
<protein>
    <recommendedName>
        <fullName evidence="3">Deazaflavin-dependent nitroreductase family protein</fullName>
    </recommendedName>
</protein>
<dbReference type="GO" id="GO:0016491">
    <property type="term" value="F:oxidoreductase activity"/>
    <property type="evidence" value="ECO:0007669"/>
    <property type="project" value="InterPro"/>
</dbReference>
<keyword evidence="2" id="KW-1185">Reference proteome</keyword>
<dbReference type="Proteomes" id="UP000002484">
    <property type="component" value="Chromosome"/>
</dbReference>
<evidence type="ECO:0008006" key="3">
    <source>
        <dbReference type="Google" id="ProtNLM"/>
    </source>
</evidence>
<dbReference type="STRING" id="298654.FraEuI1c_6817"/>
<gene>
    <name evidence="1" type="ordered locus">FraEuI1c_6817</name>
</gene>